<keyword evidence="2" id="KW-1185">Reference proteome</keyword>
<dbReference type="OrthoDB" id="2910125at2"/>
<dbReference type="Proteomes" id="UP000252731">
    <property type="component" value="Unassembled WGS sequence"/>
</dbReference>
<evidence type="ECO:0000313" key="2">
    <source>
        <dbReference type="Proteomes" id="UP000252731"/>
    </source>
</evidence>
<accession>A0A366JR41</accession>
<dbReference type="AlphaFoldDB" id="A0A366JR41"/>
<comment type="caution">
    <text evidence="1">The sequence shown here is derived from an EMBL/GenBank/DDBJ whole genome shotgun (WGS) entry which is preliminary data.</text>
</comment>
<dbReference type="RefSeq" id="WP_113884281.1">
    <property type="nucleotide sequence ID" value="NZ_QNSF01000010.1"/>
</dbReference>
<sequence>MNIDSIRFTDPPVHHQFPPLYENLGLPEVSSFIEQKYDFDFTAGKTKRTGHGSIRMYKQYGELKVIISEKLTGFGPKRLEKLASMLMEEVKERFISNIEAETKTRKVYHMHFGRNDRGK</sequence>
<organism evidence="1 2">
    <name type="scientific">Cytobacillus firmus</name>
    <name type="common">Bacillus firmus</name>
    <dbReference type="NCBI Taxonomy" id="1399"/>
    <lineage>
        <taxon>Bacteria</taxon>
        <taxon>Bacillati</taxon>
        <taxon>Bacillota</taxon>
        <taxon>Bacilli</taxon>
        <taxon>Bacillales</taxon>
        <taxon>Bacillaceae</taxon>
        <taxon>Cytobacillus</taxon>
    </lineage>
</organism>
<protein>
    <submittedName>
        <fullName evidence="1">Uncharacterized protein</fullName>
    </submittedName>
</protein>
<gene>
    <name evidence="1" type="ORF">DFO70_110223</name>
</gene>
<proteinExistence type="predicted"/>
<evidence type="ECO:0000313" key="1">
    <source>
        <dbReference type="EMBL" id="RBP90116.1"/>
    </source>
</evidence>
<reference evidence="1 2" key="1">
    <citation type="submission" date="2018-06" db="EMBL/GenBank/DDBJ databases">
        <title>Freshwater and sediment microbial communities from various areas in North America, analyzing microbe dynamics in response to fracking.</title>
        <authorList>
            <person name="Lamendella R."/>
        </authorList>
    </citation>
    <scope>NUCLEOTIDE SEQUENCE [LARGE SCALE GENOMIC DNA]</scope>
    <source>
        <strain evidence="1 2">14_TX</strain>
    </source>
</reference>
<dbReference type="EMBL" id="QNSF01000010">
    <property type="protein sequence ID" value="RBP90116.1"/>
    <property type="molecule type" value="Genomic_DNA"/>
</dbReference>
<name>A0A366JR41_CYTFI</name>